<dbReference type="Proteomes" id="UP000707451">
    <property type="component" value="Unassembled WGS sequence"/>
</dbReference>
<name>A0A9P7XL54_9FUNG</name>
<dbReference type="EMBL" id="JAHRHY010000020">
    <property type="protein sequence ID" value="KAG9062128.1"/>
    <property type="molecule type" value="Genomic_DNA"/>
</dbReference>
<dbReference type="OrthoDB" id="2393824at2759"/>
<protein>
    <submittedName>
        <fullName evidence="1">Uncharacterized protein</fullName>
    </submittedName>
</protein>
<dbReference type="AlphaFoldDB" id="A0A9P7XL54"/>
<gene>
    <name evidence="1" type="ORF">KI688_006460</name>
</gene>
<proteinExistence type="predicted"/>
<sequence length="156" mass="18128">MTLYGFVRDHLKDPQASYTDRARWALLQVCPHVLFRDIFNALFLKLLDLKHHGLNPLSLLTHNVYEDAKGVLVERGCLPKIKDDTRLLVINDKAQFLGDQFNGSFQSMSKTIEEAEDRLVSWAYRHINGNLCYEISRLHDKHNTYKDQLVESIMLV</sequence>
<organism evidence="1 2">
    <name type="scientific">Linnemannia hyalina</name>
    <dbReference type="NCBI Taxonomy" id="64524"/>
    <lineage>
        <taxon>Eukaryota</taxon>
        <taxon>Fungi</taxon>
        <taxon>Fungi incertae sedis</taxon>
        <taxon>Mucoromycota</taxon>
        <taxon>Mortierellomycotina</taxon>
        <taxon>Mortierellomycetes</taxon>
        <taxon>Mortierellales</taxon>
        <taxon>Mortierellaceae</taxon>
        <taxon>Linnemannia</taxon>
    </lineage>
</organism>
<keyword evidence="2" id="KW-1185">Reference proteome</keyword>
<accession>A0A9P7XL54</accession>
<evidence type="ECO:0000313" key="2">
    <source>
        <dbReference type="Proteomes" id="UP000707451"/>
    </source>
</evidence>
<comment type="caution">
    <text evidence="1">The sequence shown here is derived from an EMBL/GenBank/DDBJ whole genome shotgun (WGS) entry which is preliminary data.</text>
</comment>
<evidence type="ECO:0000313" key="1">
    <source>
        <dbReference type="EMBL" id="KAG9062128.1"/>
    </source>
</evidence>
<reference evidence="1" key="1">
    <citation type="submission" date="2021-06" db="EMBL/GenBank/DDBJ databases">
        <title>Genome Sequence of Mortierella hyaline Strain SCG-10, a Cold-Adapted, Nitrate-Reducing Fungus Isolated from Soil in Minnesota, USA.</title>
        <authorList>
            <person name="Aldossari N."/>
        </authorList>
    </citation>
    <scope>NUCLEOTIDE SEQUENCE</scope>
    <source>
        <strain evidence="1">SCG-10</strain>
    </source>
</reference>